<keyword evidence="7" id="KW-0472">Membrane</keyword>
<reference evidence="9" key="1">
    <citation type="submission" date="2022-03" db="EMBL/GenBank/DDBJ databases">
        <title>A functionally conserved STORR gene fusion in Papaver species that diverged 16.8 million years ago.</title>
        <authorList>
            <person name="Catania T."/>
        </authorList>
    </citation>
    <scope>NUCLEOTIDE SEQUENCE</scope>
    <source>
        <strain evidence="9">S-191538</strain>
    </source>
</reference>
<comment type="caution">
    <text evidence="9">The sequence shown here is derived from an EMBL/GenBank/DDBJ whole genome shotgun (WGS) entry which is preliminary data.</text>
</comment>
<dbReference type="Proteomes" id="UP001177140">
    <property type="component" value="Unassembled WGS sequence"/>
</dbReference>
<protein>
    <recommendedName>
        <fullName evidence="8">NADH:quinone oxidoreductase/Mrp antiporter transmembrane domain-containing protein</fullName>
    </recommendedName>
</protein>
<keyword evidence="10" id="KW-1185">Reference proteome</keyword>
<accession>A0AA41VVK9</accession>
<dbReference type="GO" id="GO:0016020">
    <property type="term" value="C:membrane"/>
    <property type="evidence" value="ECO:0007669"/>
    <property type="project" value="UniProtKB-SubCell"/>
</dbReference>
<keyword evidence="3" id="KW-0812">Transmembrane</keyword>
<evidence type="ECO:0000313" key="10">
    <source>
        <dbReference type="Proteomes" id="UP001177140"/>
    </source>
</evidence>
<evidence type="ECO:0000259" key="8">
    <source>
        <dbReference type="Pfam" id="PF00361"/>
    </source>
</evidence>
<evidence type="ECO:0000313" key="9">
    <source>
        <dbReference type="EMBL" id="MCL7048324.1"/>
    </source>
</evidence>
<evidence type="ECO:0000256" key="2">
    <source>
        <dbReference type="ARBA" id="ARBA00022448"/>
    </source>
</evidence>
<evidence type="ECO:0000256" key="7">
    <source>
        <dbReference type="ARBA" id="ARBA00023136"/>
    </source>
</evidence>
<gene>
    <name evidence="9" type="ORF">MKW94_030936</name>
</gene>
<evidence type="ECO:0000256" key="3">
    <source>
        <dbReference type="ARBA" id="ARBA00022692"/>
    </source>
</evidence>
<dbReference type="PANTHER" id="PTHR22773">
    <property type="entry name" value="NADH DEHYDROGENASE"/>
    <property type="match status" value="1"/>
</dbReference>
<proteinExistence type="predicted"/>
<dbReference type="EMBL" id="JAJJMA010303379">
    <property type="protein sequence ID" value="MCL7048324.1"/>
    <property type="molecule type" value="Genomic_DNA"/>
</dbReference>
<organism evidence="9 10">
    <name type="scientific">Papaver nudicaule</name>
    <name type="common">Iceland poppy</name>
    <dbReference type="NCBI Taxonomy" id="74823"/>
    <lineage>
        <taxon>Eukaryota</taxon>
        <taxon>Viridiplantae</taxon>
        <taxon>Streptophyta</taxon>
        <taxon>Embryophyta</taxon>
        <taxon>Tracheophyta</taxon>
        <taxon>Spermatophyta</taxon>
        <taxon>Magnoliopsida</taxon>
        <taxon>Ranunculales</taxon>
        <taxon>Papaveraceae</taxon>
        <taxon>Papaveroideae</taxon>
        <taxon>Papaver</taxon>
    </lineage>
</organism>
<comment type="subcellular location">
    <subcellularLocation>
        <location evidence="1">Membrane</location>
        <topology evidence="1">Multi-pass membrane protein</topology>
    </subcellularLocation>
</comment>
<dbReference type="Pfam" id="PF00361">
    <property type="entry name" value="Proton_antipo_M"/>
    <property type="match status" value="1"/>
</dbReference>
<evidence type="ECO:0000256" key="4">
    <source>
        <dbReference type="ARBA" id="ARBA00022967"/>
    </source>
</evidence>
<evidence type="ECO:0000256" key="6">
    <source>
        <dbReference type="ARBA" id="ARBA00023027"/>
    </source>
</evidence>
<evidence type="ECO:0000256" key="5">
    <source>
        <dbReference type="ARBA" id="ARBA00022989"/>
    </source>
</evidence>
<dbReference type="GO" id="GO:0009536">
    <property type="term" value="C:plastid"/>
    <property type="evidence" value="ECO:0007669"/>
    <property type="project" value="UniProtKB-ARBA"/>
</dbReference>
<keyword evidence="5" id="KW-1133">Transmembrane helix</keyword>
<dbReference type="InterPro" id="IPR001750">
    <property type="entry name" value="ND/Mrp_TM"/>
</dbReference>
<feature type="domain" description="NADH:quinone oxidoreductase/Mrp antiporter transmembrane" evidence="8">
    <location>
        <begin position="8"/>
        <end position="62"/>
    </location>
</feature>
<keyword evidence="6" id="KW-0520">NAD</keyword>
<sequence length="68" mass="7390">MRVHPPRIASMILGALAAMAQTKVKRLLAHSSIGHVGYICTGFSCGTIEGIQSLLIHQWVCLILSIYL</sequence>
<dbReference type="AlphaFoldDB" id="A0AA41VVK9"/>
<keyword evidence="4" id="KW-1278">Translocase</keyword>
<name>A0AA41VVK9_PAPNU</name>
<evidence type="ECO:0000256" key="1">
    <source>
        <dbReference type="ARBA" id="ARBA00004141"/>
    </source>
</evidence>
<keyword evidence="2" id="KW-0813">Transport</keyword>